<evidence type="ECO:0000256" key="1">
    <source>
        <dbReference type="SAM" id="MobiDB-lite"/>
    </source>
</evidence>
<accession>A0ABX5VQR0</accession>
<feature type="region of interest" description="Disordered" evidence="1">
    <location>
        <begin position="29"/>
        <end position="50"/>
    </location>
</feature>
<dbReference type="EMBL" id="CP040899">
    <property type="protein sequence ID" value="QDB79961.1"/>
    <property type="molecule type" value="Genomic_DNA"/>
</dbReference>
<reference evidence="2 3" key="1">
    <citation type="submission" date="2019-05" db="EMBL/GenBank/DDBJ databases">
        <title>Georgenia *** sp. nov., and Georgenia *** sp. nov., isolated from the intestinal contents of plateau pika (Ochotona curzoniae) in the Qinghai-Tibet plateau of China.</title>
        <authorList>
            <person name="Tian Z."/>
        </authorList>
    </citation>
    <scope>NUCLEOTIDE SEQUENCE [LARGE SCALE GENOMIC DNA]</scope>
    <source>
        <strain evidence="2 3">Z294</strain>
    </source>
</reference>
<dbReference type="Proteomes" id="UP000313948">
    <property type="component" value="Chromosome"/>
</dbReference>
<organism evidence="2 3">
    <name type="scientific">Georgenia wutianyii</name>
    <dbReference type="NCBI Taxonomy" id="2585135"/>
    <lineage>
        <taxon>Bacteria</taxon>
        <taxon>Bacillati</taxon>
        <taxon>Actinomycetota</taxon>
        <taxon>Actinomycetes</taxon>
        <taxon>Micrococcales</taxon>
        <taxon>Bogoriellaceae</taxon>
        <taxon>Georgenia</taxon>
    </lineage>
</organism>
<name>A0ABX5VQR0_9MICO</name>
<dbReference type="RefSeq" id="WP_139948866.1">
    <property type="nucleotide sequence ID" value="NZ_CP040899.1"/>
</dbReference>
<dbReference type="SUPFAM" id="SSF50969">
    <property type="entry name" value="YVTN repeat-like/Quinoprotein amine dehydrogenase"/>
    <property type="match status" value="1"/>
</dbReference>
<protein>
    <recommendedName>
        <fullName evidence="4">PQQ-binding-like beta-propeller repeat protein</fullName>
    </recommendedName>
</protein>
<dbReference type="InterPro" id="IPR015943">
    <property type="entry name" value="WD40/YVTN_repeat-like_dom_sf"/>
</dbReference>
<sequence>MSVPTPLRRALAGAALLAVLAGCGQEVAPAGPEPTLTPSAAPPDGSEEVDELAPRVLVGHEGGFLVLDSASGEVLDDVPLAGVGGLSPSLDGRHVLVATPEGHHVYDTGVEAEAHGDHAHYLLWPAGLTGDVVPGGGRAVTNAGNTAVVGEDGEVLVLGHHLLGSGAPPVHTWTAARSDTGLVVPLAEGGMLVGRGTDAAAEVALFDDAGAEVTTAPCPGPAGAQGAAGGAVVVGCADGPLVLRDGALTRPTAEETPGTAVLAGSPLSAVVLGGYAPDPDGAAPQRLSLVDTAAGSVRTVGLEAGYGPRSLARGPYGEALVLTTDGVLRAVDDLSGEQLGQVTVGGAWSGQEPAPVLVAVEGFAYVADPAARALHVVDLLSGQVLHSHELPHVPLDLTVVTGLPPVEG</sequence>
<dbReference type="InterPro" id="IPR011044">
    <property type="entry name" value="Quino_amine_DH_bsu"/>
</dbReference>
<keyword evidence="3" id="KW-1185">Reference proteome</keyword>
<gene>
    <name evidence="2" type="ORF">FE251_11675</name>
</gene>
<evidence type="ECO:0000313" key="3">
    <source>
        <dbReference type="Proteomes" id="UP000313948"/>
    </source>
</evidence>
<evidence type="ECO:0000313" key="2">
    <source>
        <dbReference type="EMBL" id="QDB79961.1"/>
    </source>
</evidence>
<proteinExistence type="predicted"/>
<evidence type="ECO:0008006" key="4">
    <source>
        <dbReference type="Google" id="ProtNLM"/>
    </source>
</evidence>
<dbReference type="Gene3D" id="2.130.10.10">
    <property type="entry name" value="YVTN repeat-like/Quinoprotein amine dehydrogenase"/>
    <property type="match status" value="1"/>
</dbReference>